<keyword evidence="5 11" id="KW-0547">Nucleotide-binding</keyword>
<dbReference type="Gene3D" id="3.30.230.10">
    <property type="match status" value="1"/>
</dbReference>
<comment type="function">
    <text evidence="11">Catalyzes the transfer of the gamma-phosphate of ATP to D-galactose to form alpha-D-galactose-1-phosphate (Gal-1-P).</text>
</comment>
<feature type="binding site" evidence="11">
    <location>
        <begin position="119"/>
        <end position="125"/>
    </location>
    <ligand>
        <name>ATP</name>
        <dbReference type="ChEBI" id="CHEBI:30616"/>
    </ligand>
</feature>
<keyword evidence="8 11" id="KW-0460">Magnesium</keyword>
<accession>A0A3N0EFD4</accession>
<keyword evidence="6 11" id="KW-0418">Kinase</keyword>
<keyword evidence="2 11" id="KW-0963">Cytoplasm</keyword>
<dbReference type="InterPro" id="IPR014721">
    <property type="entry name" value="Ribsml_uS5_D2-typ_fold_subgr"/>
</dbReference>
<dbReference type="PIRSF" id="PIRSF000530">
    <property type="entry name" value="Galactokinase"/>
    <property type="match status" value="1"/>
</dbReference>
<dbReference type="PANTHER" id="PTHR10457:SF7">
    <property type="entry name" value="GALACTOKINASE-RELATED"/>
    <property type="match status" value="1"/>
</dbReference>
<dbReference type="Pfam" id="PF10509">
    <property type="entry name" value="GalKase_gal_bdg"/>
    <property type="match status" value="1"/>
</dbReference>
<keyword evidence="17" id="KW-1185">Reference proteome</keyword>
<dbReference type="HAMAP" id="MF_00246">
    <property type="entry name" value="Galactokinase"/>
    <property type="match status" value="1"/>
</dbReference>
<dbReference type="InterPro" id="IPR013750">
    <property type="entry name" value="GHMP_kinase_C_dom"/>
</dbReference>
<evidence type="ECO:0000256" key="2">
    <source>
        <dbReference type="ARBA" id="ARBA00022490"/>
    </source>
</evidence>
<evidence type="ECO:0000313" key="16">
    <source>
        <dbReference type="EMBL" id="RNL86563.1"/>
    </source>
</evidence>
<feature type="binding site" evidence="11">
    <location>
        <position position="221"/>
    </location>
    <ligand>
        <name>substrate</name>
    </ligand>
</feature>
<dbReference type="NCBIfam" id="TIGR00131">
    <property type="entry name" value="gal_kin"/>
    <property type="match status" value="1"/>
</dbReference>
<dbReference type="EMBL" id="RJMB01000003">
    <property type="protein sequence ID" value="RNL86563.1"/>
    <property type="molecule type" value="Genomic_DNA"/>
</dbReference>
<evidence type="ECO:0000256" key="6">
    <source>
        <dbReference type="ARBA" id="ARBA00022777"/>
    </source>
</evidence>
<dbReference type="InterPro" id="IPR036554">
    <property type="entry name" value="GHMP_kinase_C_sf"/>
</dbReference>
<evidence type="ECO:0000259" key="14">
    <source>
        <dbReference type="Pfam" id="PF08544"/>
    </source>
</evidence>
<dbReference type="EC" id="2.7.1.6" evidence="11 12"/>
<evidence type="ECO:0000256" key="5">
    <source>
        <dbReference type="ARBA" id="ARBA00022741"/>
    </source>
</evidence>
<evidence type="ECO:0000256" key="9">
    <source>
        <dbReference type="ARBA" id="ARBA00023144"/>
    </source>
</evidence>
<feature type="binding site" evidence="11">
    <location>
        <position position="65"/>
    </location>
    <ligand>
        <name>ATP</name>
        <dbReference type="ChEBI" id="CHEBI:30616"/>
    </ligand>
</feature>
<evidence type="ECO:0000259" key="15">
    <source>
        <dbReference type="Pfam" id="PF10509"/>
    </source>
</evidence>
<dbReference type="GO" id="GO:0005829">
    <property type="term" value="C:cytosol"/>
    <property type="evidence" value="ECO:0007669"/>
    <property type="project" value="TreeGrafter"/>
</dbReference>
<dbReference type="InterPro" id="IPR019539">
    <property type="entry name" value="GalKase_N"/>
</dbReference>
<feature type="binding site" evidence="11">
    <location>
        <position position="157"/>
    </location>
    <ligand>
        <name>Mg(2+)</name>
        <dbReference type="ChEBI" id="CHEBI:18420"/>
    </ligand>
</feature>
<evidence type="ECO:0000256" key="8">
    <source>
        <dbReference type="ARBA" id="ARBA00022842"/>
    </source>
</evidence>
<proteinExistence type="inferred from homology"/>
<evidence type="ECO:0000256" key="1">
    <source>
        <dbReference type="ARBA" id="ARBA00006566"/>
    </source>
</evidence>
<keyword evidence="4 11" id="KW-0479">Metal-binding</keyword>
<dbReference type="GO" id="GO:0000287">
    <property type="term" value="F:magnesium ion binding"/>
    <property type="evidence" value="ECO:0007669"/>
    <property type="project" value="UniProtKB-UniRule"/>
</dbReference>
<dbReference type="Pfam" id="PF00288">
    <property type="entry name" value="GHMP_kinases_N"/>
    <property type="match status" value="1"/>
</dbReference>
<feature type="binding site" evidence="11">
    <location>
        <position position="125"/>
    </location>
    <ligand>
        <name>Mg(2+)</name>
        <dbReference type="ChEBI" id="CHEBI:18420"/>
    </ligand>
</feature>
<comment type="similarity">
    <text evidence="1 11">Belongs to the GHMP kinase family. GalK subfamily.</text>
</comment>
<feature type="domain" description="GHMP kinase N-terminal" evidence="13">
    <location>
        <begin position="90"/>
        <end position="175"/>
    </location>
</feature>
<keyword evidence="7 11" id="KW-0067">ATP-binding</keyword>
<dbReference type="InterPro" id="IPR006204">
    <property type="entry name" value="GHMP_kinase_N_dom"/>
</dbReference>
<dbReference type="FunFam" id="3.30.70.890:FF:000001">
    <property type="entry name" value="Galactokinase"/>
    <property type="match status" value="1"/>
</dbReference>
<feature type="active site" description="Proton acceptor" evidence="11">
    <location>
        <position position="169"/>
    </location>
</feature>
<dbReference type="PRINTS" id="PR00473">
    <property type="entry name" value="GALCTOKINASE"/>
</dbReference>
<evidence type="ECO:0000256" key="7">
    <source>
        <dbReference type="ARBA" id="ARBA00022840"/>
    </source>
</evidence>
<feature type="binding site" evidence="11">
    <location>
        <begin position="31"/>
        <end position="34"/>
    </location>
    <ligand>
        <name>substrate</name>
    </ligand>
</feature>
<sequence>MNHTAAEFERAFGRPPEGVWRAPGRINLIGEHTDYNDGFALPIALDHALSVAAARRGDGAVRVRSRQEPGEIEVAVDELEPGAVSGWGAYPAGAVWALLRRGHRIGGLDLLVDSTIPTGAGLSSSAALTCATVLAATQLYDADTDRISVARAAQHAESEFVGMPCGILDQSAVMLAERGHALFVDTRSLRTEQVPLDPAEHGLALLTIDTRAPHTLVGGEYAERRNRCERAARHLGVAALRDVAPERLPDTLDALDDVTTRRRVRHVVTENERVTRTVELLRAGKLRDVGPLLTASHTSLRDDYEVSVAEVDTAVDAALAAGALGARITGGGFGGCVIALVDEDRVDTCADAVREAYHRNGFTPPETFTATPSDGARRVLLPADSR</sequence>
<gene>
    <name evidence="11 16" type="primary">galK</name>
    <name evidence="16" type="ORF">EFW17_05045</name>
</gene>
<dbReference type="FunFam" id="3.30.230.10:FF:000017">
    <property type="entry name" value="Galactokinase"/>
    <property type="match status" value="1"/>
</dbReference>
<comment type="pathway">
    <text evidence="11">Carbohydrate metabolism; galactose metabolism.</text>
</comment>
<dbReference type="SUPFAM" id="SSF55060">
    <property type="entry name" value="GHMP Kinase, C-terminal domain"/>
    <property type="match status" value="1"/>
</dbReference>
<evidence type="ECO:0000256" key="3">
    <source>
        <dbReference type="ARBA" id="ARBA00022679"/>
    </source>
</evidence>
<evidence type="ECO:0000256" key="4">
    <source>
        <dbReference type="ARBA" id="ARBA00022723"/>
    </source>
</evidence>
<comment type="catalytic activity">
    <reaction evidence="11">
        <text>alpha-D-galactose + ATP = alpha-D-galactose 1-phosphate + ADP + H(+)</text>
        <dbReference type="Rhea" id="RHEA:13553"/>
        <dbReference type="ChEBI" id="CHEBI:15378"/>
        <dbReference type="ChEBI" id="CHEBI:28061"/>
        <dbReference type="ChEBI" id="CHEBI:30616"/>
        <dbReference type="ChEBI" id="CHEBI:58336"/>
        <dbReference type="ChEBI" id="CHEBI:456216"/>
        <dbReference type="EC" id="2.7.1.6"/>
    </reaction>
</comment>
<dbReference type="InterPro" id="IPR020568">
    <property type="entry name" value="Ribosomal_Su5_D2-typ_SF"/>
</dbReference>
<dbReference type="InterPro" id="IPR006203">
    <property type="entry name" value="GHMP_knse_ATP-bd_CS"/>
</dbReference>
<evidence type="ECO:0000256" key="11">
    <source>
        <dbReference type="HAMAP-Rule" id="MF_00246"/>
    </source>
</evidence>
<dbReference type="InterPro" id="IPR006206">
    <property type="entry name" value="Mevalonate/galactokinase"/>
</dbReference>
<keyword evidence="3 11" id="KW-0808">Transferase</keyword>
<comment type="subcellular location">
    <subcellularLocation>
        <location evidence="11">Cytoplasm</location>
    </subcellularLocation>
</comment>
<dbReference type="AlphaFoldDB" id="A0A3N0EFD4"/>
<dbReference type="Gene3D" id="3.30.70.890">
    <property type="entry name" value="GHMP kinase, C-terminal domain"/>
    <property type="match status" value="1"/>
</dbReference>
<feature type="domain" description="GHMP kinase C-terminal" evidence="14">
    <location>
        <begin position="278"/>
        <end position="358"/>
    </location>
</feature>
<comment type="caution">
    <text evidence="16">The sequence shown here is derived from an EMBL/GenBank/DDBJ whole genome shotgun (WGS) entry which is preliminary data.</text>
</comment>
<dbReference type="SUPFAM" id="SSF54211">
    <property type="entry name" value="Ribosomal protein S5 domain 2-like"/>
    <property type="match status" value="1"/>
</dbReference>
<dbReference type="InterPro" id="IPR000705">
    <property type="entry name" value="Galactokinase"/>
</dbReference>
<dbReference type="GO" id="GO:0004335">
    <property type="term" value="F:galactokinase activity"/>
    <property type="evidence" value="ECO:0007669"/>
    <property type="project" value="UniProtKB-UniRule"/>
</dbReference>
<dbReference type="PROSITE" id="PS00627">
    <property type="entry name" value="GHMP_KINASES_ATP"/>
    <property type="match status" value="1"/>
</dbReference>
<dbReference type="Pfam" id="PF08544">
    <property type="entry name" value="GHMP_kinases_C"/>
    <property type="match status" value="1"/>
</dbReference>
<keyword evidence="9 11" id="KW-0299">Galactose metabolism</keyword>
<dbReference type="GO" id="GO:0005524">
    <property type="term" value="F:ATP binding"/>
    <property type="evidence" value="ECO:0007669"/>
    <property type="project" value="UniProtKB-UniRule"/>
</dbReference>
<dbReference type="PROSITE" id="PS00106">
    <property type="entry name" value="GALACTOKINASE"/>
    <property type="match status" value="1"/>
</dbReference>
<organism evidence="16 17">
    <name type="scientific">Halostreptopolyspora alba</name>
    <dbReference type="NCBI Taxonomy" id="2487137"/>
    <lineage>
        <taxon>Bacteria</taxon>
        <taxon>Bacillati</taxon>
        <taxon>Actinomycetota</taxon>
        <taxon>Actinomycetes</taxon>
        <taxon>Streptosporangiales</taxon>
        <taxon>Nocardiopsidaceae</taxon>
        <taxon>Halostreptopolyspora</taxon>
    </lineage>
</organism>
<name>A0A3N0EFD4_9ACTN</name>
<dbReference type="RefSeq" id="WP_123200088.1">
    <property type="nucleotide sequence ID" value="NZ_RJMB01000003.1"/>
</dbReference>
<evidence type="ECO:0000256" key="10">
    <source>
        <dbReference type="ARBA" id="ARBA00023277"/>
    </source>
</evidence>
<dbReference type="UniPathway" id="UPA00214"/>
<feature type="domain" description="Galactokinase N-terminal" evidence="15">
    <location>
        <begin position="6"/>
        <end position="55"/>
    </location>
</feature>
<evidence type="ECO:0000313" key="17">
    <source>
        <dbReference type="Proteomes" id="UP000269198"/>
    </source>
</evidence>
<dbReference type="PANTHER" id="PTHR10457">
    <property type="entry name" value="MEVALONATE KINASE/GALACTOKINASE"/>
    <property type="match status" value="1"/>
</dbReference>
<dbReference type="Proteomes" id="UP000269198">
    <property type="component" value="Unassembled WGS sequence"/>
</dbReference>
<reference evidence="16 17" key="1">
    <citation type="submission" date="2018-11" db="EMBL/GenBank/DDBJ databases">
        <title>The genome draft of YIM 96095.</title>
        <authorList>
            <person name="Tang S.-K."/>
            <person name="Chunyu W.-X."/>
            <person name="Feng Y.-Z."/>
        </authorList>
    </citation>
    <scope>NUCLEOTIDE SEQUENCE [LARGE SCALE GENOMIC DNA]</scope>
    <source>
        <strain evidence="16 17">YIM 96095</strain>
    </source>
</reference>
<dbReference type="OrthoDB" id="250531at2"/>
<evidence type="ECO:0000256" key="12">
    <source>
        <dbReference type="NCBIfam" id="TIGR00131"/>
    </source>
</evidence>
<protein>
    <recommendedName>
        <fullName evidence="11 12">Galactokinase</fullName>
        <ecNumber evidence="11 12">2.7.1.6</ecNumber>
    </recommendedName>
    <alternativeName>
        <fullName evidence="11">Galactose kinase</fullName>
    </alternativeName>
</protein>
<dbReference type="InterPro" id="IPR019741">
    <property type="entry name" value="Galactokinase_CS"/>
</dbReference>
<evidence type="ECO:0000259" key="13">
    <source>
        <dbReference type="Pfam" id="PF00288"/>
    </source>
</evidence>
<dbReference type="GO" id="GO:0006012">
    <property type="term" value="P:galactose metabolic process"/>
    <property type="evidence" value="ECO:0007669"/>
    <property type="project" value="UniProtKB-UniRule"/>
</dbReference>
<dbReference type="InterPro" id="IPR022963">
    <property type="entry name" value="Galactokinase_bac"/>
</dbReference>
<feature type="site" description="Transition state stabilizer" evidence="11">
    <location>
        <position position="25"/>
    </location>
</feature>
<keyword evidence="10 11" id="KW-0119">Carbohydrate metabolism</keyword>
<dbReference type="PRINTS" id="PR00959">
    <property type="entry name" value="MEVGALKINASE"/>
</dbReference>